<evidence type="ECO:0000313" key="2">
    <source>
        <dbReference type="Proteomes" id="UP000774750"/>
    </source>
</evidence>
<sequence>MTFIRADFHSKELNMSTSAQVLLPDDRALSRVRVVYLLHGLSDNCTGWLRRTAVERYAQEYGVAVVMPEVQRSFYTDMKYGVNYFSYVYKELPEIMHRLFSLPLSSEKSYVMGLSMGGYGAMKCMLTDPDRYAGCAAFSSVADLAWSMQNRYDEESRHQEFAAIFGDGYKLPESQDLFLLAKRCAAEGKTPRLFITCGKSDSLREQNERFVDLLNTLGFAPYYEEWPGDHTWEFWDVSIKKAFDYFFSKKKSRA</sequence>
<dbReference type="Proteomes" id="UP000774750">
    <property type="component" value="Unassembled WGS sequence"/>
</dbReference>
<evidence type="ECO:0000313" key="1">
    <source>
        <dbReference type="EMBL" id="MBM6921073.1"/>
    </source>
</evidence>
<organism evidence="1 2">
    <name type="scientific">Merdimmobilis hominis</name>
    <dbReference type="NCBI Taxonomy" id="2897707"/>
    <lineage>
        <taxon>Bacteria</taxon>
        <taxon>Bacillati</taxon>
        <taxon>Bacillota</taxon>
        <taxon>Clostridia</taxon>
        <taxon>Eubacteriales</taxon>
        <taxon>Oscillospiraceae</taxon>
        <taxon>Merdimmobilis</taxon>
    </lineage>
</organism>
<gene>
    <name evidence="1" type="ORF">H6A12_07900</name>
</gene>
<accession>A0A939BEX3</accession>
<dbReference type="PANTHER" id="PTHR48098">
    <property type="entry name" value="ENTEROCHELIN ESTERASE-RELATED"/>
    <property type="match status" value="1"/>
</dbReference>
<name>A0A939BEX3_9FIRM</name>
<comment type="caution">
    <text evidence="1">The sequence shown here is derived from an EMBL/GenBank/DDBJ whole genome shotgun (WGS) entry which is preliminary data.</text>
</comment>
<dbReference type="AlphaFoldDB" id="A0A939BEX3"/>
<dbReference type="Gene3D" id="3.40.50.1820">
    <property type="entry name" value="alpha/beta hydrolase"/>
    <property type="match status" value="1"/>
</dbReference>
<reference evidence="1" key="2">
    <citation type="journal article" date="2021" name="Sci. Rep.">
        <title>The distribution of antibiotic resistance genes in chicken gut microbiota commensals.</title>
        <authorList>
            <person name="Juricova H."/>
            <person name="Matiasovicova J."/>
            <person name="Kubasova T."/>
            <person name="Cejkova D."/>
            <person name="Rychlik I."/>
        </authorList>
    </citation>
    <scope>NUCLEOTIDE SEQUENCE</scope>
    <source>
        <strain evidence="1">An559</strain>
    </source>
</reference>
<dbReference type="PANTHER" id="PTHR48098:SF1">
    <property type="entry name" value="DIACYLGLYCEROL ACYLTRANSFERASE_MYCOLYLTRANSFERASE AG85A"/>
    <property type="match status" value="1"/>
</dbReference>
<dbReference type="EMBL" id="JACJKY010000011">
    <property type="protein sequence ID" value="MBM6921073.1"/>
    <property type="molecule type" value="Genomic_DNA"/>
</dbReference>
<dbReference type="InterPro" id="IPR000801">
    <property type="entry name" value="Esterase-like"/>
</dbReference>
<proteinExistence type="predicted"/>
<dbReference type="SUPFAM" id="SSF53474">
    <property type="entry name" value="alpha/beta-Hydrolases"/>
    <property type="match status" value="1"/>
</dbReference>
<keyword evidence="2" id="KW-1185">Reference proteome</keyword>
<dbReference type="RefSeq" id="WP_204446637.1">
    <property type="nucleotide sequence ID" value="NZ_JACJKY010000011.1"/>
</dbReference>
<protein>
    <submittedName>
        <fullName evidence="1">Prolyl oligopeptidase family serine peptidase</fullName>
    </submittedName>
</protein>
<dbReference type="Pfam" id="PF00756">
    <property type="entry name" value="Esterase"/>
    <property type="match status" value="1"/>
</dbReference>
<dbReference type="InterPro" id="IPR029058">
    <property type="entry name" value="AB_hydrolase_fold"/>
</dbReference>
<dbReference type="GO" id="GO:0016747">
    <property type="term" value="F:acyltransferase activity, transferring groups other than amino-acyl groups"/>
    <property type="evidence" value="ECO:0007669"/>
    <property type="project" value="TreeGrafter"/>
</dbReference>
<reference evidence="1" key="1">
    <citation type="submission" date="2020-08" db="EMBL/GenBank/DDBJ databases">
        <authorList>
            <person name="Cejkova D."/>
            <person name="Kubasova T."/>
            <person name="Jahodarova E."/>
            <person name="Rychlik I."/>
        </authorList>
    </citation>
    <scope>NUCLEOTIDE SEQUENCE</scope>
    <source>
        <strain evidence="1">An559</strain>
    </source>
</reference>
<dbReference type="InterPro" id="IPR050583">
    <property type="entry name" value="Mycobacterial_A85_antigen"/>
</dbReference>